<dbReference type="OrthoDB" id="2192140at2759"/>
<organism evidence="1 2">
    <name type="scientific">Nematocida parisii (strain ERTm3)</name>
    <name type="common">Nematode killer fungus</name>
    <dbReference type="NCBI Taxonomy" id="935791"/>
    <lineage>
        <taxon>Eukaryota</taxon>
        <taxon>Fungi</taxon>
        <taxon>Fungi incertae sedis</taxon>
        <taxon>Microsporidia</taxon>
        <taxon>Nematocida</taxon>
    </lineage>
</organism>
<sequence>MAKKKYTKIPEDRIISYKGKDSVMLFNYIKCMVQFKCISGSMPANERMLDNIIDKQIRYNYVYKENMNISYCHHYHVQVVDNSAHRVHIMHIPFFISNDDETIKYNYIHTLEDIVDYIKRVSRISEKKKNTLVNNVYPFKYNRAEKTWSMVTKLANTEAKRRKLDVTENEMNKTMEEMHNSGFDVVFYYIKENINITEFVFAQFNSIGEMVINKAYEEDKEEAKKLFDGCKVNEDSIRIPLFLPKLMTSAIHMGPYVLKSKAIYQSKTLGDYQDLVPIEFSNWLDHLVNTNSLNQKKLIEVAKKYRQCINYYSDFVILGLNHAYEDCYCYFMNVTTTLTLENTIKLTWNTKKQYTLGEYTNYKIDLASQHENSAITEAEYRNNIMLATSFLNIFQRRHVSQDMLYYGICVCVPKETNTSIVSIIACPEMKSQLHELFSQNNEMYCMLSPEIRENSQKLMDCLNTQISNLHKFSRIQVTVKCVNYTKSKLGLHYNILNIFF</sequence>
<protein>
    <submittedName>
        <fullName evidence="1">Uncharacterized protein</fullName>
    </submittedName>
</protein>
<name>I3EGV8_NEMP3</name>
<gene>
    <name evidence="1" type="ORF">NEQG_01145</name>
</gene>
<accession>I3EGV8</accession>
<evidence type="ECO:0000313" key="1">
    <source>
        <dbReference type="EMBL" id="EIJ88455.1"/>
    </source>
</evidence>
<dbReference type="AlphaFoldDB" id="I3EGV8"/>
<reference evidence="1" key="1">
    <citation type="submission" date="2011-01" db="EMBL/GenBank/DDBJ databases">
        <title>The Genome Sequence of Nematocida parisii strain ERTm3.</title>
        <authorList>
            <consortium name="The Broad Institute Genome Sequencing Platform"/>
            <consortium name="The Broad Institute Genome Sequencing Center for Infectious Disease"/>
            <person name="Cuomo C."/>
            <person name="Troemel E."/>
            <person name="Young S.K."/>
            <person name="Zeng Q."/>
            <person name="Gargeya S."/>
            <person name="Fitzgerald M."/>
            <person name="Haas B."/>
            <person name="Abouelleil A."/>
            <person name="Alvarado L."/>
            <person name="Arachchi H.M."/>
            <person name="Berlin A."/>
            <person name="Chapman S.B."/>
            <person name="Gearin G."/>
            <person name="Goldberg J."/>
            <person name="Griggs A."/>
            <person name="Gujja S."/>
            <person name="Hansen M."/>
            <person name="Heiman D."/>
            <person name="Howarth C."/>
            <person name="Larimer J."/>
            <person name="Lui A."/>
            <person name="MacDonald P.J.P."/>
            <person name="McCowen C."/>
            <person name="Montmayeur A."/>
            <person name="Murphy C."/>
            <person name="Neiman D."/>
            <person name="Pearson M."/>
            <person name="Priest M."/>
            <person name="Roberts A."/>
            <person name="Saif S."/>
            <person name="Shea T."/>
            <person name="Sisk P."/>
            <person name="Stolte C."/>
            <person name="Sykes S."/>
            <person name="Wortman J."/>
            <person name="Nusbaum C."/>
            <person name="Birren B."/>
        </authorList>
    </citation>
    <scope>NUCLEOTIDE SEQUENCE</scope>
    <source>
        <strain evidence="1">ERTm3</strain>
    </source>
</reference>
<keyword evidence="2" id="KW-1185">Reference proteome</keyword>
<dbReference type="InParanoid" id="I3EGV8"/>
<proteinExistence type="predicted"/>
<dbReference type="HOGENOM" id="CLU_460851_0_0_1"/>
<dbReference type="VEuPathDB" id="MicrosporidiaDB:NEQG_01145"/>
<evidence type="ECO:0000313" key="2">
    <source>
        <dbReference type="Proteomes" id="UP000002872"/>
    </source>
</evidence>
<dbReference type="Proteomes" id="UP000002872">
    <property type="component" value="Unassembled WGS sequence"/>
</dbReference>
<dbReference type="EMBL" id="GL870878">
    <property type="protein sequence ID" value="EIJ88455.1"/>
    <property type="molecule type" value="Genomic_DNA"/>
</dbReference>